<feature type="region of interest" description="Disordered" evidence="1">
    <location>
        <begin position="1"/>
        <end position="30"/>
    </location>
</feature>
<comment type="caution">
    <text evidence="2">The sequence shown here is derived from an EMBL/GenBank/DDBJ whole genome shotgun (WGS) entry which is preliminary data.</text>
</comment>
<feature type="compositionally biased region" description="Low complexity" evidence="1">
    <location>
        <begin position="400"/>
        <end position="409"/>
    </location>
</feature>
<reference evidence="2" key="2">
    <citation type="submission" date="2023-06" db="EMBL/GenBank/DDBJ databases">
        <authorList>
            <consortium name="Lawrence Berkeley National Laboratory"/>
            <person name="Haridas S."/>
            <person name="Hensen N."/>
            <person name="Bonometti L."/>
            <person name="Westerberg I."/>
            <person name="Brannstrom I.O."/>
            <person name="Guillou S."/>
            <person name="Cros-Aarteil S."/>
            <person name="Calhoun S."/>
            <person name="Kuo A."/>
            <person name="Mondo S."/>
            <person name="Pangilinan J."/>
            <person name="Riley R."/>
            <person name="Labutti K."/>
            <person name="Andreopoulos B."/>
            <person name="Lipzen A."/>
            <person name="Chen C."/>
            <person name="Yanf M."/>
            <person name="Daum C."/>
            <person name="Ng V."/>
            <person name="Clum A."/>
            <person name="Steindorff A."/>
            <person name="Ohm R."/>
            <person name="Martin F."/>
            <person name="Silar P."/>
            <person name="Natvig D."/>
            <person name="Lalanne C."/>
            <person name="Gautier V."/>
            <person name="Ament-Velasquez S.L."/>
            <person name="Kruys A."/>
            <person name="Hutchinson M.I."/>
            <person name="Powell A.J."/>
            <person name="Barry K."/>
            <person name="Miller A.N."/>
            <person name="Grigoriev I.V."/>
            <person name="Debuchy R."/>
            <person name="Gladieux P."/>
            <person name="Thoren M.H."/>
            <person name="Johannesson H."/>
        </authorList>
    </citation>
    <scope>NUCLEOTIDE SEQUENCE</scope>
    <source>
        <strain evidence="2">CBS 955.72</strain>
    </source>
</reference>
<dbReference type="PANTHER" id="PTHR12069">
    <property type="entry name" value="DNA-DIRECTED RNA POLYMERASES III 80 KDA POLYPEPTIDE RNA POLYMERASE III SUBUNIT 5"/>
    <property type="match status" value="1"/>
</dbReference>
<evidence type="ECO:0000313" key="2">
    <source>
        <dbReference type="EMBL" id="KAK3352235.1"/>
    </source>
</evidence>
<dbReference type="AlphaFoldDB" id="A0AAJ0HGW7"/>
<accession>A0AAJ0HGW7</accession>
<dbReference type="GO" id="GO:0005666">
    <property type="term" value="C:RNA polymerase III complex"/>
    <property type="evidence" value="ECO:0007669"/>
    <property type="project" value="TreeGrafter"/>
</dbReference>
<feature type="region of interest" description="Disordered" evidence="1">
    <location>
        <begin position="369"/>
        <end position="432"/>
    </location>
</feature>
<dbReference type="InterPro" id="IPR006886">
    <property type="entry name" value="RNA_pol_III_Rpc5"/>
</dbReference>
<dbReference type="PANTHER" id="PTHR12069:SF0">
    <property type="entry name" value="DNA-DIRECTED RNA POLYMERASE III SUBUNIT RPC5"/>
    <property type="match status" value="1"/>
</dbReference>
<name>A0AAJ0HGW7_9PEZI</name>
<keyword evidence="3" id="KW-1185">Reference proteome</keyword>
<dbReference type="EMBL" id="JAUIQD010000004">
    <property type="protein sequence ID" value="KAK3352235.1"/>
    <property type="molecule type" value="Genomic_DNA"/>
</dbReference>
<protein>
    <submittedName>
        <fullName evidence="2">Sin-like protein conserved region-domain-containing protein</fullName>
    </submittedName>
</protein>
<reference evidence="2" key="1">
    <citation type="journal article" date="2023" name="Mol. Phylogenet. Evol.">
        <title>Genome-scale phylogeny and comparative genomics of the fungal order Sordariales.</title>
        <authorList>
            <person name="Hensen N."/>
            <person name="Bonometti L."/>
            <person name="Westerberg I."/>
            <person name="Brannstrom I.O."/>
            <person name="Guillou S."/>
            <person name="Cros-Aarteil S."/>
            <person name="Calhoun S."/>
            <person name="Haridas S."/>
            <person name="Kuo A."/>
            <person name="Mondo S."/>
            <person name="Pangilinan J."/>
            <person name="Riley R."/>
            <person name="LaButti K."/>
            <person name="Andreopoulos B."/>
            <person name="Lipzen A."/>
            <person name="Chen C."/>
            <person name="Yan M."/>
            <person name="Daum C."/>
            <person name="Ng V."/>
            <person name="Clum A."/>
            <person name="Steindorff A."/>
            <person name="Ohm R.A."/>
            <person name="Martin F."/>
            <person name="Silar P."/>
            <person name="Natvig D.O."/>
            <person name="Lalanne C."/>
            <person name="Gautier V."/>
            <person name="Ament-Velasquez S.L."/>
            <person name="Kruys A."/>
            <person name="Hutchinson M.I."/>
            <person name="Powell A.J."/>
            <person name="Barry K."/>
            <person name="Miller A.N."/>
            <person name="Grigoriev I.V."/>
            <person name="Debuchy R."/>
            <person name="Gladieux P."/>
            <person name="Hiltunen Thoren M."/>
            <person name="Johannesson H."/>
        </authorList>
    </citation>
    <scope>NUCLEOTIDE SEQUENCE</scope>
    <source>
        <strain evidence="2">CBS 955.72</strain>
    </source>
</reference>
<organism evidence="2 3">
    <name type="scientific">Lasiosphaeria hispida</name>
    <dbReference type="NCBI Taxonomy" id="260671"/>
    <lineage>
        <taxon>Eukaryota</taxon>
        <taxon>Fungi</taxon>
        <taxon>Dikarya</taxon>
        <taxon>Ascomycota</taxon>
        <taxon>Pezizomycotina</taxon>
        <taxon>Sordariomycetes</taxon>
        <taxon>Sordariomycetidae</taxon>
        <taxon>Sordariales</taxon>
        <taxon>Lasiosphaeriaceae</taxon>
        <taxon>Lasiosphaeria</taxon>
    </lineage>
</organism>
<evidence type="ECO:0000256" key="1">
    <source>
        <dbReference type="SAM" id="MobiDB-lite"/>
    </source>
</evidence>
<dbReference type="Proteomes" id="UP001275084">
    <property type="component" value="Unassembled WGS sequence"/>
</dbReference>
<feature type="compositionally biased region" description="Basic and acidic residues" evidence="1">
    <location>
        <begin position="384"/>
        <end position="396"/>
    </location>
</feature>
<dbReference type="GO" id="GO:0042797">
    <property type="term" value="P:tRNA transcription by RNA polymerase III"/>
    <property type="evidence" value="ECO:0007669"/>
    <property type="project" value="TreeGrafter"/>
</dbReference>
<evidence type="ECO:0000313" key="3">
    <source>
        <dbReference type="Proteomes" id="UP001275084"/>
    </source>
</evidence>
<sequence>MASPLPFDSPFASPPLRASKPPPIDADNDEDDPIVATYSVFIKPPLPSHRKLVVLQYVNKTAQETAHIRPPKVAELRIKPKTGMYEVDVPLDTLTAYDRPKGVAWGTALQKSMETKKGGSLGLAGGFGIGAPVVRNPGGRRGGGGGNNEDSGPLSWVEATRQDKVLRTQTLGGGRSAEEENARNMVGVFQGNNIHLTPVSSLVHLRPVQHYIDAAAEQERLARPTLGGAAAAAAADKAAGRAIHMTLKAAMDEDGVSTETMADRLRAVQTESWRRMEWIDDESESAWAAYNESLLLRTTTTTAADPSGKGKAKEEDVVYDDSGAPDLVDRVPRLQTDWGEEDLLRAVAGIKKGDKKPGEEAISPTNLLKMQGGDAKGKGKARAVKTEIKTEKKEPAGRVAKAPAATAPKRATRAKPVARGGGAGASNTIQLD</sequence>
<dbReference type="Pfam" id="PF04801">
    <property type="entry name" value="RPC5"/>
    <property type="match status" value="2"/>
</dbReference>
<proteinExistence type="predicted"/>
<gene>
    <name evidence="2" type="ORF">B0T25DRAFT_180223</name>
</gene>